<protein>
    <recommendedName>
        <fullName evidence="3">YbbR-like protein</fullName>
    </recommendedName>
</protein>
<evidence type="ECO:0008006" key="3">
    <source>
        <dbReference type="Google" id="ProtNLM"/>
    </source>
</evidence>
<dbReference type="RefSeq" id="WP_145446281.1">
    <property type="nucleotide sequence ID" value="NZ_CP036280.1"/>
</dbReference>
<evidence type="ECO:0000313" key="2">
    <source>
        <dbReference type="Proteomes" id="UP000320386"/>
    </source>
</evidence>
<name>A0A518BYQ2_9BACT</name>
<dbReference type="EMBL" id="CP036280">
    <property type="protein sequence ID" value="QDU72101.1"/>
    <property type="molecule type" value="Genomic_DNA"/>
</dbReference>
<sequence>MRERLESILTIAVVSLLVWLYAESRVVTQYNNLPITIAFESRSGAPINYEGTGRIQVSFKASPSIKREFDRIAEQPVTITVDDTLPDLPDLRTLVLAETLDNTDFAELGLVIEDTSPPTARIEIIRRRKLILPVRLETDGFQLTEPPVIEPAEAEITLPESIQLPDNTSALVRLSLDDIAGFDTGTQRAQNAPIIIPADAESPWTTIQPANARITYTVRQTRDTVELPTVPVRINILVSLADDFTLTIPEAERFIPSILLIGPADALQQVRDQPNSVWVELRPTRDQLEAAADAQPPTLELTPVLVAPPGVTTEDGSLPATTLDIARRTNAAPR</sequence>
<gene>
    <name evidence="1" type="ORF">Pan265_19630</name>
</gene>
<dbReference type="AlphaFoldDB" id="A0A518BYQ2"/>
<dbReference type="Proteomes" id="UP000320386">
    <property type="component" value="Chromosome"/>
</dbReference>
<keyword evidence="2" id="KW-1185">Reference proteome</keyword>
<dbReference type="KEGG" id="mcad:Pan265_19630"/>
<proteinExistence type="predicted"/>
<accession>A0A518BYQ2</accession>
<evidence type="ECO:0000313" key="1">
    <source>
        <dbReference type="EMBL" id="QDU72101.1"/>
    </source>
</evidence>
<reference evidence="1 2" key="1">
    <citation type="submission" date="2019-02" db="EMBL/GenBank/DDBJ databases">
        <title>Deep-cultivation of Planctomycetes and their phenomic and genomic characterization uncovers novel biology.</title>
        <authorList>
            <person name="Wiegand S."/>
            <person name="Jogler M."/>
            <person name="Boedeker C."/>
            <person name="Pinto D."/>
            <person name="Vollmers J."/>
            <person name="Rivas-Marin E."/>
            <person name="Kohn T."/>
            <person name="Peeters S.H."/>
            <person name="Heuer A."/>
            <person name="Rast P."/>
            <person name="Oberbeckmann S."/>
            <person name="Bunk B."/>
            <person name="Jeske O."/>
            <person name="Meyerdierks A."/>
            <person name="Storesund J.E."/>
            <person name="Kallscheuer N."/>
            <person name="Luecker S."/>
            <person name="Lage O.M."/>
            <person name="Pohl T."/>
            <person name="Merkel B.J."/>
            <person name="Hornburger P."/>
            <person name="Mueller R.-W."/>
            <person name="Bruemmer F."/>
            <person name="Labrenz M."/>
            <person name="Spormann A.M."/>
            <person name="Op den Camp H."/>
            <person name="Overmann J."/>
            <person name="Amann R."/>
            <person name="Jetten M.S.M."/>
            <person name="Mascher T."/>
            <person name="Medema M.H."/>
            <person name="Devos D.P."/>
            <person name="Kaster A.-K."/>
            <person name="Ovreas L."/>
            <person name="Rohde M."/>
            <person name="Galperin M.Y."/>
            <person name="Jogler C."/>
        </authorList>
    </citation>
    <scope>NUCLEOTIDE SEQUENCE [LARGE SCALE GENOMIC DNA]</scope>
    <source>
        <strain evidence="1 2">Pan265</strain>
    </source>
</reference>
<organism evidence="1 2">
    <name type="scientific">Mucisphaera calidilacus</name>
    <dbReference type="NCBI Taxonomy" id="2527982"/>
    <lineage>
        <taxon>Bacteria</taxon>
        <taxon>Pseudomonadati</taxon>
        <taxon>Planctomycetota</taxon>
        <taxon>Phycisphaerae</taxon>
        <taxon>Phycisphaerales</taxon>
        <taxon>Phycisphaeraceae</taxon>
        <taxon>Mucisphaera</taxon>
    </lineage>
</organism>